<dbReference type="PANTHER" id="PTHR30572">
    <property type="entry name" value="MEMBRANE COMPONENT OF TRANSPORTER-RELATED"/>
    <property type="match status" value="1"/>
</dbReference>
<evidence type="ECO:0000256" key="3">
    <source>
        <dbReference type="ARBA" id="ARBA00022692"/>
    </source>
</evidence>
<sequence length="390" mass="42317">MALMQAIKMSLKSIIDNKLRSFLTMLGIVIGVMSVIGLVSLGQGATEGVTSQIKNMGSNLIMVSIMGRGMDTSLSYNQAMSIGDSPYIKEISPIMSANAYAKYGDQSYEESINGVNENYMSLRNLKLKEGRFILSIDNDMRQKVAVIGSNVASDLFGFTDPLGKTIKLDGNNFTVVGVLASGGSSISNSYDDSIFIPIKTMFVFQRNRGITQIYLSATEEQYVNIAQYHVENMLNTIFKGDTNAYRILNQSDLLSTVNSVSNTLSMMLGGIAGIALIVGGIGIMNIMLVSVTERTREIGIRKALGAKKKDILLQFMIESLTISGVGGIVGVIFGFIASYLMGHFMNMTVNPSINTIIISFSFSLLIGLFFGMYPANKAAGLKPIEALRYE</sequence>
<dbReference type="InterPro" id="IPR003838">
    <property type="entry name" value="ABC3_permease_C"/>
</dbReference>
<evidence type="ECO:0000256" key="7">
    <source>
        <dbReference type="SAM" id="Phobius"/>
    </source>
</evidence>
<dbReference type="Pfam" id="PF02687">
    <property type="entry name" value="FtsX"/>
    <property type="match status" value="1"/>
</dbReference>
<evidence type="ECO:0000259" key="8">
    <source>
        <dbReference type="Pfam" id="PF02687"/>
    </source>
</evidence>
<protein>
    <submittedName>
        <fullName evidence="10">ABC transporter permease</fullName>
    </submittedName>
</protein>
<feature type="domain" description="ABC3 transporter permease C-terminal" evidence="8">
    <location>
        <begin position="271"/>
        <end position="382"/>
    </location>
</feature>
<dbReference type="PANTHER" id="PTHR30572:SF4">
    <property type="entry name" value="ABC TRANSPORTER PERMEASE YTRF"/>
    <property type="match status" value="1"/>
</dbReference>
<dbReference type="Proteomes" id="UP000214975">
    <property type="component" value="Chromosome"/>
</dbReference>
<feature type="domain" description="MacB-like periplasmic core" evidence="9">
    <location>
        <begin position="21"/>
        <end position="222"/>
    </location>
</feature>
<evidence type="ECO:0000313" key="10">
    <source>
        <dbReference type="EMBL" id="AST57972.1"/>
    </source>
</evidence>
<evidence type="ECO:0000313" key="11">
    <source>
        <dbReference type="Proteomes" id="UP000214975"/>
    </source>
</evidence>
<feature type="transmembrane region" description="Helical" evidence="7">
    <location>
        <begin position="353"/>
        <end position="373"/>
    </location>
</feature>
<evidence type="ECO:0000259" key="9">
    <source>
        <dbReference type="Pfam" id="PF12704"/>
    </source>
</evidence>
<dbReference type="EMBL" id="CP016893">
    <property type="protein sequence ID" value="AST57972.1"/>
    <property type="molecule type" value="Genomic_DNA"/>
</dbReference>
<dbReference type="RefSeq" id="WP_015310929.1">
    <property type="nucleotide sequence ID" value="NZ_CP016893.1"/>
</dbReference>
<feature type="transmembrane region" description="Helical" evidence="7">
    <location>
        <begin position="266"/>
        <end position="291"/>
    </location>
</feature>
<dbReference type="Pfam" id="PF12704">
    <property type="entry name" value="MacB_PCD"/>
    <property type="match status" value="1"/>
</dbReference>
<organism evidence="10 11">
    <name type="scientific">Thermoanaerobacterium thermosaccharolyticum</name>
    <name type="common">Clostridium thermosaccharolyticum</name>
    <dbReference type="NCBI Taxonomy" id="1517"/>
    <lineage>
        <taxon>Bacteria</taxon>
        <taxon>Bacillati</taxon>
        <taxon>Bacillota</taxon>
        <taxon>Clostridia</taxon>
        <taxon>Thermoanaerobacterales</taxon>
        <taxon>Thermoanaerobacteraceae</taxon>
        <taxon>Thermoanaerobacterium</taxon>
    </lineage>
</organism>
<dbReference type="InterPro" id="IPR050250">
    <property type="entry name" value="Macrolide_Exporter_MacB"/>
</dbReference>
<feature type="transmembrane region" description="Helical" evidence="7">
    <location>
        <begin position="21"/>
        <end position="42"/>
    </location>
</feature>
<keyword evidence="5 7" id="KW-0472">Membrane</keyword>
<accession>A0A223HZS3</accession>
<dbReference type="InterPro" id="IPR025857">
    <property type="entry name" value="MacB_PCD"/>
</dbReference>
<dbReference type="GO" id="GO:0022857">
    <property type="term" value="F:transmembrane transporter activity"/>
    <property type="evidence" value="ECO:0007669"/>
    <property type="project" value="TreeGrafter"/>
</dbReference>
<dbReference type="GO" id="GO:0005886">
    <property type="term" value="C:plasma membrane"/>
    <property type="evidence" value="ECO:0007669"/>
    <property type="project" value="UniProtKB-SubCell"/>
</dbReference>
<comment type="subcellular location">
    <subcellularLocation>
        <location evidence="1">Cell membrane</location>
        <topology evidence="1">Multi-pass membrane protein</topology>
    </subcellularLocation>
</comment>
<reference evidence="10 11" key="1">
    <citation type="submission" date="2016-08" db="EMBL/GenBank/DDBJ databases">
        <title>A novel genetic cassette of butanologenic Thermoanaerobacterium thermosaccharolyticum that directly convert cellulose to butanol.</title>
        <authorList>
            <person name="Li T."/>
            <person name="He J."/>
        </authorList>
    </citation>
    <scope>NUCLEOTIDE SEQUENCE [LARGE SCALE GENOMIC DNA]</scope>
    <source>
        <strain evidence="10 11">TG57</strain>
    </source>
</reference>
<comment type="similarity">
    <text evidence="6">Belongs to the ABC-4 integral membrane protein family.</text>
</comment>
<keyword evidence="3 7" id="KW-0812">Transmembrane</keyword>
<evidence type="ECO:0000256" key="6">
    <source>
        <dbReference type="ARBA" id="ARBA00038076"/>
    </source>
</evidence>
<evidence type="ECO:0000256" key="1">
    <source>
        <dbReference type="ARBA" id="ARBA00004651"/>
    </source>
</evidence>
<keyword evidence="4 7" id="KW-1133">Transmembrane helix</keyword>
<evidence type="ECO:0000256" key="2">
    <source>
        <dbReference type="ARBA" id="ARBA00022475"/>
    </source>
</evidence>
<evidence type="ECO:0000256" key="5">
    <source>
        <dbReference type="ARBA" id="ARBA00023136"/>
    </source>
</evidence>
<gene>
    <name evidence="10" type="ORF">Thert_02021</name>
</gene>
<feature type="transmembrane region" description="Helical" evidence="7">
    <location>
        <begin position="312"/>
        <end position="341"/>
    </location>
</feature>
<proteinExistence type="inferred from homology"/>
<keyword evidence="2" id="KW-1003">Cell membrane</keyword>
<name>A0A223HZS3_THETR</name>
<evidence type="ECO:0000256" key="4">
    <source>
        <dbReference type="ARBA" id="ARBA00022989"/>
    </source>
</evidence>
<dbReference type="AlphaFoldDB" id="A0A223HZS3"/>